<dbReference type="Proteomes" id="UP000318453">
    <property type="component" value="Chromosome"/>
</dbReference>
<evidence type="ECO:0000256" key="1">
    <source>
        <dbReference type="SAM" id="Coils"/>
    </source>
</evidence>
<feature type="signal peptide" evidence="3">
    <location>
        <begin position="1"/>
        <end position="22"/>
    </location>
</feature>
<evidence type="ECO:0000313" key="5">
    <source>
        <dbReference type="Proteomes" id="UP000318453"/>
    </source>
</evidence>
<dbReference type="RefSeq" id="WP_146296793.1">
    <property type="nucleotide sequence ID" value="NZ_CP042326.1"/>
</dbReference>
<sequence>MKIKKRGKTLITLVSIAGMATASSSGLISQLAQSLDRAMIPKVQAEESTIRNLQRRAVSVEDTLKRYQGVRIAIESGRAMVADERDNYQALRDGVYQHEDLFLIVEQGQLTGYLERGTGKLFDVYEREGNWVEICLGPFCCGSDGCGFNGDDDMPQMSVAEALERSEISMSDKGVFERAQPSQETERPVPGSSL</sequence>
<protein>
    <submittedName>
        <fullName evidence="4">Uncharacterized protein</fullName>
    </submittedName>
</protein>
<keyword evidence="3" id="KW-0732">Signal</keyword>
<keyword evidence="5" id="KW-1185">Reference proteome</keyword>
<feature type="coiled-coil region" evidence="1">
    <location>
        <begin position="43"/>
        <end position="70"/>
    </location>
</feature>
<evidence type="ECO:0000313" key="4">
    <source>
        <dbReference type="EMBL" id="QDZ40953.1"/>
    </source>
</evidence>
<feature type="chain" id="PRO_5022889490" evidence="3">
    <location>
        <begin position="23"/>
        <end position="194"/>
    </location>
</feature>
<dbReference type="AlphaFoldDB" id="A0A5B8NNT7"/>
<dbReference type="KEGG" id="enn:FRE64_13995"/>
<evidence type="ECO:0000256" key="2">
    <source>
        <dbReference type="SAM" id="MobiDB-lite"/>
    </source>
</evidence>
<keyword evidence="1" id="KW-0175">Coiled coil</keyword>
<dbReference type="OrthoDB" id="430954at2"/>
<proteinExistence type="predicted"/>
<name>A0A5B8NNT7_9CHRO</name>
<reference evidence="4" key="1">
    <citation type="submission" date="2019-08" db="EMBL/GenBank/DDBJ databases">
        <title>Carotenoids and Carotenoid Binding Proteins in the Halophilic Cyanobacterium Euhalothece sp. ZM00.</title>
        <authorList>
            <person name="Cho S.M."/>
            <person name="Song J.Y."/>
            <person name="Park Y.-I."/>
        </authorList>
    </citation>
    <scope>NUCLEOTIDE SEQUENCE [LARGE SCALE GENOMIC DNA]</scope>
    <source>
        <strain evidence="4">Z-M001</strain>
    </source>
</reference>
<organism evidence="4 5">
    <name type="scientific">Euhalothece natronophila Z-M001</name>
    <dbReference type="NCBI Taxonomy" id="522448"/>
    <lineage>
        <taxon>Bacteria</taxon>
        <taxon>Bacillati</taxon>
        <taxon>Cyanobacteriota</taxon>
        <taxon>Cyanophyceae</taxon>
        <taxon>Oscillatoriophycideae</taxon>
        <taxon>Chroococcales</taxon>
        <taxon>Halothecacae</taxon>
        <taxon>Halothece cluster</taxon>
        <taxon>Euhalothece</taxon>
    </lineage>
</organism>
<gene>
    <name evidence="4" type="ORF">FRE64_13995</name>
</gene>
<evidence type="ECO:0000256" key="3">
    <source>
        <dbReference type="SAM" id="SignalP"/>
    </source>
</evidence>
<feature type="region of interest" description="Disordered" evidence="2">
    <location>
        <begin position="166"/>
        <end position="194"/>
    </location>
</feature>
<accession>A0A5B8NNT7</accession>
<dbReference type="EMBL" id="CP042326">
    <property type="protein sequence ID" value="QDZ40953.1"/>
    <property type="molecule type" value="Genomic_DNA"/>
</dbReference>